<dbReference type="Proteomes" id="UP000001476">
    <property type="component" value="Chromosome"/>
</dbReference>
<dbReference type="AlphaFoldDB" id="C4Z3R8"/>
<proteinExistence type="predicted"/>
<accession>C4Z3R8</accession>
<dbReference type="STRING" id="515620.EUBELI_01753"/>
<protein>
    <recommendedName>
        <fullName evidence="3">Multidrug transporter</fullName>
    </recommendedName>
</protein>
<reference evidence="1 2" key="1">
    <citation type="journal article" date="2009" name="Proc. Natl. Acad. Sci. U.S.A.">
        <title>Characterizing a model human gut microbiota composed of members of its two dominant bacterial phyla.</title>
        <authorList>
            <person name="Mahowald M.A."/>
            <person name="Rey F.E."/>
            <person name="Seedorf H."/>
            <person name="Turnbaugh P.J."/>
            <person name="Fulton R.S."/>
            <person name="Wollam A."/>
            <person name="Shah N."/>
            <person name="Wang C."/>
            <person name="Magrini V."/>
            <person name="Wilson R.K."/>
            <person name="Cantarel B.L."/>
            <person name="Coutinho P.M."/>
            <person name="Henrissat B."/>
            <person name="Crock L.W."/>
            <person name="Russell A."/>
            <person name="Verberkmoes N.C."/>
            <person name="Hettich R.L."/>
            <person name="Gordon J.I."/>
        </authorList>
    </citation>
    <scope>NUCLEOTIDE SEQUENCE [LARGE SCALE GENOMIC DNA]</scope>
    <source>
        <strain evidence="2">ATCC 27750 / DSM 3376 / VPI C15-48 / C15-B4</strain>
    </source>
</reference>
<gene>
    <name evidence="1" type="ordered locus">EUBELI_01753</name>
</gene>
<sequence length="115" mass="14108">MRLRRFKIMDISKRDWKLFREKLSGWQENYMEGLVKEYVNFLNGDKKPASEKFWELEKRIKEDKRHPGVVMELKKSEVIWDIVRLIRLKVITYNDLSDFSDELQNEVKRILEMSR</sequence>
<dbReference type="EMBL" id="CP001104">
    <property type="protein sequence ID" value="ACR72743.1"/>
    <property type="molecule type" value="Genomic_DNA"/>
</dbReference>
<evidence type="ECO:0000313" key="1">
    <source>
        <dbReference type="EMBL" id="ACR72743.1"/>
    </source>
</evidence>
<dbReference type="KEGG" id="eel:EUBELI_01753"/>
<evidence type="ECO:0008006" key="3">
    <source>
        <dbReference type="Google" id="ProtNLM"/>
    </source>
</evidence>
<name>C4Z3R8_LACE2</name>
<dbReference type="eggNOG" id="ENOG5032ZBQ">
    <property type="taxonomic scope" value="Bacteria"/>
</dbReference>
<organism evidence="1 2">
    <name type="scientific">Lachnospira eligens (strain ATCC 27750 / DSM 3376 / VPI C15-48 / C15-B4)</name>
    <name type="common">Eubacterium eligens</name>
    <dbReference type="NCBI Taxonomy" id="515620"/>
    <lineage>
        <taxon>Bacteria</taxon>
        <taxon>Bacillati</taxon>
        <taxon>Bacillota</taxon>
        <taxon>Clostridia</taxon>
        <taxon>Lachnospirales</taxon>
        <taxon>Lachnospiraceae</taxon>
        <taxon>Lachnospira</taxon>
    </lineage>
</organism>
<dbReference type="HOGENOM" id="CLU_174895_0_0_9"/>
<keyword evidence="2" id="KW-1185">Reference proteome</keyword>
<evidence type="ECO:0000313" key="2">
    <source>
        <dbReference type="Proteomes" id="UP000001476"/>
    </source>
</evidence>